<protein>
    <submittedName>
        <fullName evidence="2">Putative salivary protein</fullName>
    </submittedName>
</protein>
<dbReference type="AlphaFoldDB" id="A0A090X9M7"/>
<keyword evidence="1" id="KW-0732">Signal</keyword>
<reference evidence="2" key="1">
    <citation type="journal article" date="2015" name="PLoS Negl. Trop. Dis.">
        <title>Deep Sequencing Analysis of the Ixodes ricinus Haemocytome.</title>
        <authorList>
            <person name="Kotsyfakis M."/>
            <person name="Kopacek P."/>
            <person name="Franta Z."/>
            <person name="Pedra J.H."/>
            <person name="Ribeiro J.M."/>
        </authorList>
    </citation>
    <scope>NUCLEOTIDE SEQUENCE</scope>
</reference>
<name>A0A090X9M7_IXORI</name>
<organism evidence="2">
    <name type="scientific">Ixodes ricinus</name>
    <name type="common">Common tick</name>
    <name type="synonym">Acarus ricinus</name>
    <dbReference type="NCBI Taxonomy" id="34613"/>
    <lineage>
        <taxon>Eukaryota</taxon>
        <taxon>Metazoa</taxon>
        <taxon>Ecdysozoa</taxon>
        <taxon>Arthropoda</taxon>
        <taxon>Chelicerata</taxon>
        <taxon>Arachnida</taxon>
        <taxon>Acari</taxon>
        <taxon>Parasitiformes</taxon>
        <taxon>Ixodida</taxon>
        <taxon>Ixodoidea</taxon>
        <taxon>Ixodidae</taxon>
        <taxon>Ixodinae</taxon>
        <taxon>Ixodes</taxon>
    </lineage>
</organism>
<accession>A0A090X9M7</accession>
<proteinExistence type="evidence at transcript level"/>
<evidence type="ECO:0000256" key="1">
    <source>
        <dbReference type="SAM" id="SignalP"/>
    </source>
</evidence>
<dbReference type="EMBL" id="GBIH01002071">
    <property type="protein sequence ID" value="JAC92639.1"/>
    <property type="molecule type" value="mRNA"/>
</dbReference>
<feature type="signal peptide" evidence="1">
    <location>
        <begin position="1"/>
        <end position="30"/>
    </location>
</feature>
<sequence length="183" mass="20919">MAISMTNRSHNIFVPFSLIFALAVMEQVSATECSIRQHKFNHDNITVNTVCEKKCNRQTSRANEGELCIKKYKGIDYVFTILTGKCSNGQCKDATDGEIYKRELEEPLLDNRDPAERKPWDKECRFTNIQDKNDMVFLSIECAIYCGNREVKRRDEGTPCVLSKTSKDEYTAKIVIGACWNGK</sequence>
<evidence type="ECO:0000313" key="2">
    <source>
        <dbReference type="EMBL" id="JAC92639.1"/>
    </source>
</evidence>
<feature type="chain" id="PRO_5001869013" evidence="1">
    <location>
        <begin position="31"/>
        <end position="183"/>
    </location>
</feature>